<proteinExistence type="predicted"/>
<feature type="region of interest" description="Disordered" evidence="1">
    <location>
        <begin position="174"/>
        <end position="246"/>
    </location>
</feature>
<feature type="compositionally biased region" description="Polar residues" evidence="1">
    <location>
        <begin position="483"/>
        <end position="500"/>
    </location>
</feature>
<feature type="region of interest" description="Disordered" evidence="1">
    <location>
        <begin position="29"/>
        <end position="53"/>
    </location>
</feature>
<organism evidence="2 3">
    <name type="scientific">Chaetomidium leptoderma</name>
    <dbReference type="NCBI Taxonomy" id="669021"/>
    <lineage>
        <taxon>Eukaryota</taxon>
        <taxon>Fungi</taxon>
        <taxon>Dikarya</taxon>
        <taxon>Ascomycota</taxon>
        <taxon>Pezizomycotina</taxon>
        <taxon>Sordariomycetes</taxon>
        <taxon>Sordariomycetidae</taxon>
        <taxon>Sordariales</taxon>
        <taxon>Chaetomiaceae</taxon>
        <taxon>Chaetomidium</taxon>
    </lineage>
</organism>
<feature type="compositionally biased region" description="Pro residues" evidence="1">
    <location>
        <begin position="628"/>
        <end position="644"/>
    </location>
</feature>
<feature type="compositionally biased region" description="Low complexity" evidence="1">
    <location>
        <begin position="591"/>
        <end position="606"/>
    </location>
</feature>
<comment type="caution">
    <text evidence="2">The sequence shown here is derived from an EMBL/GenBank/DDBJ whole genome shotgun (WGS) entry which is preliminary data.</text>
</comment>
<feature type="region of interest" description="Disordered" evidence="1">
    <location>
        <begin position="292"/>
        <end position="326"/>
    </location>
</feature>
<reference evidence="2" key="1">
    <citation type="journal article" date="2023" name="Mol. Phylogenet. Evol.">
        <title>Genome-scale phylogeny and comparative genomics of the fungal order Sordariales.</title>
        <authorList>
            <person name="Hensen N."/>
            <person name="Bonometti L."/>
            <person name="Westerberg I."/>
            <person name="Brannstrom I.O."/>
            <person name="Guillou S."/>
            <person name="Cros-Aarteil S."/>
            <person name="Calhoun S."/>
            <person name="Haridas S."/>
            <person name="Kuo A."/>
            <person name="Mondo S."/>
            <person name="Pangilinan J."/>
            <person name="Riley R."/>
            <person name="LaButti K."/>
            <person name="Andreopoulos B."/>
            <person name="Lipzen A."/>
            <person name="Chen C."/>
            <person name="Yan M."/>
            <person name="Daum C."/>
            <person name="Ng V."/>
            <person name="Clum A."/>
            <person name="Steindorff A."/>
            <person name="Ohm R.A."/>
            <person name="Martin F."/>
            <person name="Silar P."/>
            <person name="Natvig D.O."/>
            <person name="Lalanne C."/>
            <person name="Gautier V."/>
            <person name="Ament-Velasquez S.L."/>
            <person name="Kruys A."/>
            <person name="Hutchinson M.I."/>
            <person name="Powell A.J."/>
            <person name="Barry K."/>
            <person name="Miller A.N."/>
            <person name="Grigoriev I.V."/>
            <person name="Debuchy R."/>
            <person name="Gladieux P."/>
            <person name="Hiltunen Thoren M."/>
            <person name="Johannesson H."/>
        </authorList>
    </citation>
    <scope>NUCLEOTIDE SEQUENCE</scope>
    <source>
        <strain evidence="2">CBS 538.74</strain>
    </source>
</reference>
<reference evidence="2" key="2">
    <citation type="submission" date="2023-05" db="EMBL/GenBank/DDBJ databases">
        <authorList>
            <consortium name="Lawrence Berkeley National Laboratory"/>
            <person name="Steindorff A."/>
            <person name="Hensen N."/>
            <person name="Bonometti L."/>
            <person name="Westerberg I."/>
            <person name="Brannstrom I.O."/>
            <person name="Guillou S."/>
            <person name="Cros-Aarteil S."/>
            <person name="Calhoun S."/>
            <person name="Haridas S."/>
            <person name="Kuo A."/>
            <person name="Mondo S."/>
            <person name="Pangilinan J."/>
            <person name="Riley R."/>
            <person name="Labutti K."/>
            <person name="Andreopoulos B."/>
            <person name="Lipzen A."/>
            <person name="Chen C."/>
            <person name="Yanf M."/>
            <person name="Daum C."/>
            <person name="Ng V."/>
            <person name="Clum A."/>
            <person name="Ohm R."/>
            <person name="Martin F."/>
            <person name="Silar P."/>
            <person name="Natvig D."/>
            <person name="Lalanne C."/>
            <person name="Gautier V."/>
            <person name="Ament-Velasquez S.L."/>
            <person name="Kruys A."/>
            <person name="Hutchinson M.I."/>
            <person name="Powell A.J."/>
            <person name="Barry K."/>
            <person name="Miller A.N."/>
            <person name="Grigoriev I.V."/>
            <person name="Debuchy R."/>
            <person name="Gladieux P."/>
            <person name="Thoren M.H."/>
            <person name="Johannesson H."/>
        </authorList>
    </citation>
    <scope>NUCLEOTIDE SEQUENCE</scope>
    <source>
        <strain evidence="2">CBS 538.74</strain>
    </source>
</reference>
<feature type="compositionally biased region" description="Polar residues" evidence="1">
    <location>
        <begin position="510"/>
        <end position="527"/>
    </location>
</feature>
<name>A0AAN6VDB0_9PEZI</name>
<dbReference type="Proteomes" id="UP001302745">
    <property type="component" value="Unassembled WGS sequence"/>
</dbReference>
<protein>
    <submittedName>
        <fullName evidence="2">Uncharacterized protein</fullName>
    </submittedName>
</protein>
<accession>A0AAN6VDB0</accession>
<feature type="region of interest" description="Disordered" evidence="1">
    <location>
        <begin position="591"/>
        <end position="651"/>
    </location>
</feature>
<evidence type="ECO:0000313" key="3">
    <source>
        <dbReference type="Proteomes" id="UP001302745"/>
    </source>
</evidence>
<feature type="compositionally biased region" description="Low complexity" evidence="1">
    <location>
        <begin position="199"/>
        <end position="210"/>
    </location>
</feature>
<sequence>MEGTLSVPPDRGTIIGRAVWKVRYVVVGGANRDQPPPTPGPANRMQSNRTSTPRELTRVLSEGIFLSIYKSKEDTEPIQQHNINSISDCQVQMLAHRKQGPPLPTLVLNILPDPQLDKARKRRSSRTAGFAAAKETGPAMLLFRPGDDQQTLQEWARFIQQLIQLHIPDRAPLSPLTPASPTFINPFAPRSREPSDMQPRPGSGHGSRPGFFLKSHSQTQSIRDRPVTFSDSPSLRSKRSDLSSQTSLMAQSHMAFHNYTTMAPTDLPSPATTIGEYQGEFIEGWTSAQGRSSALSSPIRGRDSVSSQVPTQLPPIPDSGSAPGPRETILDRAFQLRCIPGSERDVPGEEKLTSLARFDALMRQMEDKRTQREAEEAKIMPQAAAAPSGRAEGPEPTSAFDEDDSNSDSDSDSDREEGEEDDEDDDSDGIVGETSIEDRRPSSTTAQRALDFITGRYEPTQRQQPGHGIRSPPSYNHDAFVALSSTGASSQMRPQTGYSKNRSRPGMSHRTYSQPHLASIMASSTPLEGNIPFPPLRDYEDGTGFSFTPGSPSAVHRTSVEKRQSAASAKRLSFTDFTRRLSSTSSLLLMQTNANSGGNSSRASNSDMDLQQPPQSPAQHLHHLHPRAGPPTPLQQQPPMPQSPLPVGERCGWRGSVGVFGGGDASGFL</sequence>
<dbReference type="EMBL" id="MU857185">
    <property type="protein sequence ID" value="KAK4149230.1"/>
    <property type="molecule type" value="Genomic_DNA"/>
</dbReference>
<gene>
    <name evidence="2" type="ORF">C8A00DRAFT_19055</name>
</gene>
<feature type="compositionally biased region" description="Basic and acidic residues" evidence="1">
    <location>
        <begin position="366"/>
        <end position="378"/>
    </location>
</feature>
<feature type="region of interest" description="Disordered" evidence="1">
    <location>
        <begin position="366"/>
        <end position="568"/>
    </location>
</feature>
<keyword evidence="3" id="KW-1185">Reference proteome</keyword>
<evidence type="ECO:0000313" key="2">
    <source>
        <dbReference type="EMBL" id="KAK4149230.1"/>
    </source>
</evidence>
<feature type="compositionally biased region" description="Acidic residues" evidence="1">
    <location>
        <begin position="400"/>
        <end position="428"/>
    </location>
</feature>
<evidence type="ECO:0000256" key="1">
    <source>
        <dbReference type="SAM" id="MobiDB-lite"/>
    </source>
</evidence>
<dbReference type="AlphaFoldDB" id="A0AAN6VDB0"/>
<feature type="compositionally biased region" description="Polar residues" evidence="1">
    <location>
        <begin position="44"/>
        <end position="53"/>
    </location>
</feature>